<dbReference type="EMBL" id="CP046171">
    <property type="protein sequence ID" value="QIS04349.1"/>
    <property type="molecule type" value="Genomic_DNA"/>
</dbReference>
<evidence type="ECO:0000313" key="6">
    <source>
        <dbReference type="Proteomes" id="UP000501705"/>
    </source>
</evidence>
<dbReference type="SUPFAM" id="SSF51395">
    <property type="entry name" value="FMN-linked oxidoreductases"/>
    <property type="match status" value="1"/>
</dbReference>
<comment type="similarity">
    <text evidence="2">Belongs to the NADH:flavin oxidoreductase/NADH oxidase family.</text>
</comment>
<name>A0A6G9XTV3_NOCBR</name>
<dbReference type="InterPro" id="IPR045247">
    <property type="entry name" value="Oye-like"/>
</dbReference>
<evidence type="ECO:0000259" key="4">
    <source>
        <dbReference type="Pfam" id="PF00724"/>
    </source>
</evidence>
<protein>
    <submittedName>
        <fullName evidence="5">Alkene reductase</fullName>
    </submittedName>
</protein>
<evidence type="ECO:0000256" key="3">
    <source>
        <dbReference type="ARBA" id="ARBA00023002"/>
    </source>
</evidence>
<proteinExistence type="inferred from homology"/>
<dbReference type="CDD" id="cd02933">
    <property type="entry name" value="OYE_like_FMN"/>
    <property type="match status" value="1"/>
</dbReference>
<dbReference type="PANTHER" id="PTHR22893">
    <property type="entry name" value="NADH OXIDOREDUCTASE-RELATED"/>
    <property type="match status" value="1"/>
</dbReference>
<gene>
    <name evidence="5" type="ORF">F5X71_20255</name>
</gene>
<sequence length="368" mass="39571">MKDQPSFLFEPVTLGALRLANRMVMAPMTRSRALPDGQPHPAAATYYAQRASAGLVVSEGIAISPQGIGNPSVPGLWTNAQAQAWQTVTKAVHQAGGLIVAQLWHTGRASHSSLQPDNESPVGPSAIAINGMTFARHGRVRYETPRALRTEEIPGIVEQYRQAAGHALTAGFDGVELHGANGYLIDQFLQNSANQRGDRYGGPVINRTRLLRETLHALVSIFGPDRVGVRLSPASTFQDMTDSDPIGLFTHVFTQLTPLNLAYVHVVEPGVIGADSAPRPADAIDSRWVVQHYPHTVIAAGNYDKASAEQALSAGVSAVAFGRSFLANPDLPRRFALDAALNSPDRETFYQGGERGYIDYPSLAAENH</sequence>
<dbReference type="PANTHER" id="PTHR22893:SF91">
    <property type="entry name" value="NADPH DEHYDROGENASE 2-RELATED"/>
    <property type="match status" value="1"/>
</dbReference>
<dbReference type="GO" id="GO:0016628">
    <property type="term" value="F:oxidoreductase activity, acting on the CH-CH group of donors, NAD or NADP as acceptor"/>
    <property type="evidence" value="ECO:0007669"/>
    <property type="project" value="UniProtKB-ARBA"/>
</dbReference>
<comment type="cofactor">
    <cofactor evidence="1">
        <name>FMN</name>
        <dbReference type="ChEBI" id="CHEBI:58210"/>
    </cofactor>
</comment>
<accession>A0A6G9XTV3</accession>
<dbReference type="AlphaFoldDB" id="A0A6G9XTV3"/>
<reference evidence="5 6" key="1">
    <citation type="journal article" date="2019" name="ACS Chem. Biol.">
        <title>Identification and Mobilization of a Cryptic Antibiotic Biosynthesis Gene Locus from a Human-Pathogenic Nocardia Isolate.</title>
        <authorList>
            <person name="Herisse M."/>
            <person name="Ishida K."/>
            <person name="Porter J.L."/>
            <person name="Howden B."/>
            <person name="Hertweck C."/>
            <person name="Stinear T.P."/>
            <person name="Pidot S.J."/>
        </authorList>
    </citation>
    <scope>NUCLEOTIDE SEQUENCE [LARGE SCALE GENOMIC DNA]</scope>
    <source>
        <strain evidence="5 6">AUSMDU00024985</strain>
    </source>
</reference>
<keyword evidence="3" id="KW-0560">Oxidoreductase</keyword>
<evidence type="ECO:0000256" key="1">
    <source>
        <dbReference type="ARBA" id="ARBA00001917"/>
    </source>
</evidence>
<dbReference type="InterPro" id="IPR013785">
    <property type="entry name" value="Aldolase_TIM"/>
</dbReference>
<dbReference type="GO" id="GO:0005829">
    <property type="term" value="C:cytosol"/>
    <property type="evidence" value="ECO:0007669"/>
    <property type="project" value="UniProtKB-ARBA"/>
</dbReference>
<dbReference type="InterPro" id="IPR001155">
    <property type="entry name" value="OxRdtase_FMN_N"/>
</dbReference>
<evidence type="ECO:0000256" key="2">
    <source>
        <dbReference type="ARBA" id="ARBA00005979"/>
    </source>
</evidence>
<dbReference type="GO" id="GO:0010181">
    <property type="term" value="F:FMN binding"/>
    <property type="evidence" value="ECO:0007669"/>
    <property type="project" value="InterPro"/>
</dbReference>
<feature type="domain" description="NADH:flavin oxidoreductase/NADH oxidase N-terminal" evidence="4">
    <location>
        <begin position="8"/>
        <end position="336"/>
    </location>
</feature>
<dbReference type="Proteomes" id="UP000501705">
    <property type="component" value="Chromosome"/>
</dbReference>
<evidence type="ECO:0000313" key="5">
    <source>
        <dbReference type="EMBL" id="QIS04349.1"/>
    </source>
</evidence>
<dbReference type="Pfam" id="PF00724">
    <property type="entry name" value="Oxidored_FMN"/>
    <property type="match status" value="1"/>
</dbReference>
<dbReference type="RefSeq" id="WP_167463469.1">
    <property type="nucleotide sequence ID" value="NZ_CP046171.1"/>
</dbReference>
<dbReference type="FunFam" id="3.20.20.70:FF:000059">
    <property type="entry name" value="N-ethylmaleimide reductase, FMN-linked"/>
    <property type="match status" value="1"/>
</dbReference>
<dbReference type="Gene3D" id="3.20.20.70">
    <property type="entry name" value="Aldolase class I"/>
    <property type="match status" value="1"/>
</dbReference>
<organism evidence="5 6">
    <name type="scientific">Nocardia brasiliensis</name>
    <dbReference type="NCBI Taxonomy" id="37326"/>
    <lineage>
        <taxon>Bacteria</taxon>
        <taxon>Bacillati</taxon>
        <taxon>Actinomycetota</taxon>
        <taxon>Actinomycetes</taxon>
        <taxon>Mycobacteriales</taxon>
        <taxon>Nocardiaceae</taxon>
        <taxon>Nocardia</taxon>
    </lineage>
</organism>